<evidence type="ECO:0000256" key="7">
    <source>
        <dbReference type="ARBA" id="ARBA00022989"/>
    </source>
</evidence>
<dbReference type="Proteomes" id="UP000005753">
    <property type="component" value="Chromosome"/>
</dbReference>
<dbReference type="GO" id="GO:0005886">
    <property type="term" value="C:plasma membrane"/>
    <property type="evidence" value="ECO:0007669"/>
    <property type="project" value="UniProtKB-SubCell"/>
</dbReference>
<keyword evidence="13" id="KW-1185">Reference proteome</keyword>
<keyword evidence="7 9" id="KW-1133">Transmembrane helix</keyword>
<comment type="pathway">
    <text evidence="9">Protein modification; lipoprotein biosynthesis (signal peptide cleavage).</text>
</comment>
<keyword evidence="5 9" id="KW-0064">Aspartyl protease</keyword>
<dbReference type="PANTHER" id="PTHR33695">
    <property type="entry name" value="LIPOPROTEIN SIGNAL PEPTIDASE"/>
    <property type="match status" value="1"/>
</dbReference>
<evidence type="ECO:0000313" key="13">
    <source>
        <dbReference type="Proteomes" id="UP000005753"/>
    </source>
</evidence>
<evidence type="ECO:0000256" key="8">
    <source>
        <dbReference type="ARBA" id="ARBA00023136"/>
    </source>
</evidence>
<dbReference type="NCBIfam" id="TIGR00077">
    <property type="entry name" value="lspA"/>
    <property type="match status" value="1"/>
</dbReference>
<dbReference type="eggNOG" id="COG0597">
    <property type="taxonomic scope" value="Bacteria"/>
</dbReference>
<keyword evidence="12" id="KW-0449">Lipoprotein</keyword>
<feature type="region of interest" description="Disordered" evidence="11">
    <location>
        <begin position="1"/>
        <end position="22"/>
    </location>
</feature>
<accession>I5AQU6</accession>
<dbReference type="EC" id="3.4.23.36" evidence="9"/>
<feature type="transmembrane region" description="Helical" evidence="9">
    <location>
        <begin position="95"/>
        <end position="115"/>
    </location>
</feature>
<comment type="similarity">
    <text evidence="1 9 10">Belongs to the peptidase A8 family.</text>
</comment>
<dbReference type="STRING" id="633697.EubceDRAFT1_0309"/>
<gene>
    <name evidence="9" type="primary">lspA</name>
    <name evidence="12" type="ORF">EubceDRAFT1_0309</name>
</gene>
<dbReference type="PANTHER" id="PTHR33695:SF1">
    <property type="entry name" value="LIPOPROTEIN SIGNAL PEPTIDASE"/>
    <property type="match status" value="1"/>
</dbReference>
<keyword evidence="4 9" id="KW-0812">Transmembrane</keyword>
<evidence type="ECO:0000256" key="2">
    <source>
        <dbReference type="ARBA" id="ARBA00022475"/>
    </source>
</evidence>
<keyword evidence="6 9" id="KW-0378">Hydrolase</keyword>
<reference evidence="12 13" key="2">
    <citation type="submission" date="2012-02" db="EMBL/GenBank/DDBJ databases">
        <title>Improved High-Quality Draft sequence of Eubacterium cellulosolvens 6.</title>
        <authorList>
            <consortium name="US DOE Joint Genome Institute"/>
            <person name="Lucas S."/>
            <person name="Han J."/>
            <person name="Lapidus A."/>
            <person name="Cheng J.-F."/>
            <person name="Goodwin L."/>
            <person name="Pitluck S."/>
            <person name="Peters L."/>
            <person name="Mikhailova N."/>
            <person name="Gu W."/>
            <person name="Detter J.C."/>
            <person name="Han C."/>
            <person name="Tapia R."/>
            <person name="Land M."/>
            <person name="Hauser L."/>
            <person name="Kyrpides N."/>
            <person name="Ivanova N."/>
            <person name="Pagani I."/>
            <person name="Johnson E."/>
            <person name="Mukhopadhyay B."/>
            <person name="Anderson I."/>
            <person name="Woyke T."/>
        </authorList>
    </citation>
    <scope>NUCLEOTIDE SEQUENCE [LARGE SCALE GENOMIC DNA]</scope>
    <source>
        <strain evidence="12 13">6</strain>
    </source>
</reference>
<evidence type="ECO:0000256" key="11">
    <source>
        <dbReference type="SAM" id="MobiDB-lite"/>
    </source>
</evidence>
<proteinExistence type="inferred from homology"/>
<feature type="active site" evidence="9">
    <location>
        <position position="150"/>
    </location>
</feature>
<dbReference type="HOGENOM" id="CLU_083252_3_3_9"/>
<dbReference type="InterPro" id="IPR001872">
    <property type="entry name" value="Peptidase_A8"/>
</dbReference>
<keyword evidence="2 9" id="KW-1003">Cell membrane</keyword>
<organism evidence="12 13">
    <name type="scientific">Eubacterium cellulosolvens (strain ATCC 43171 / JCM 9499 / 6)</name>
    <name type="common">Cillobacterium cellulosolvens</name>
    <dbReference type="NCBI Taxonomy" id="633697"/>
    <lineage>
        <taxon>Bacteria</taxon>
        <taxon>Bacillati</taxon>
        <taxon>Bacillota</taxon>
        <taxon>Clostridia</taxon>
        <taxon>Eubacteriales</taxon>
        <taxon>Eubacteriaceae</taxon>
        <taxon>Eubacterium</taxon>
    </lineage>
</organism>
<evidence type="ECO:0000256" key="1">
    <source>
        <dbReference type="ARBA" id="ARBA00006139"/>
    </source>
</evidence>
<feature type="active site" evidence="9">
    <location>
        <position position="166"/>
    </location>
</feature>
<keyword evidence="8 9" id="KW-0472">Membrane</keyword>
<dbReference type="AlphaFoldDB" id="I5AQU6"/>
<comment type="function">
    <text evidence="9">This protein specifically catalyzes the removal of signal peptides from prolipoproteins.</text>
</comment>
<evidence type="ECO:0000256" key="4">
    <source>
        <dbReference type="ARBA" id="ARBA00022692"/>
    </source>
</evidence>
<feature type="transmembrane region" description="Helical" evidence="9">
    <location>
        <begin position="34"/>
        <end position="53"/>
    </location>
</feature>
<dbReference type="EMBL" id="CM001487">
    <property type="protein sequence ID" value="EIM56169.1"/>
    <property type="molecule type" value="Genomic_DNA"/>
</dbReference>
<dbReference type="HAMAP" id="MF_00161">
    <property type="entry name" value="LspA"/>
    <property type="match status" value="1"/>
</dbReference>
<dbReference type="UniPathway" id="UPA00665"/>
<comment type="catalytic activity">
    <reaction evidence="9">
        <text>Release of signal peptides from bacterial membrane prolipoproteins. Hydrolyzes -Xaa-Yaa-Zaa-|-(S,diacylglyceryl)Cys-, in which Xaa is hydrophobic (preferably Leu), and Yaa (Ala or Ser) and Zaa (Gly or Ala) have small, neutral side chains.</text>
        <dbReference type="EC" id="3.4.23.36"/>
    </reaction>
</comment>
<name>I5AQU6_EUBC6</name>
<feature type="transmembrane region" description="Helical" evidence="9">
    <location>
        <begin position="160"/>
        <end position="182"/>
    </location>
</feature>
<evidence type="ECO:0000313" key="12">
    <source>
        <dbReference type="EMBL" id="EIM56169.1"/>
    </source>
</evidence>
<evidence type="ECO:0000256" key="9">
    <source>
        <dbReference type="HAMAP-Rule" id="MF_00161"/>
    </source>
</evidence>
<dbReference type="GO" id="GO:0006508">
    <property type="term" value="P:proteolysis"/>
    <property type="evidence" value="ECO:0007669"/>
    <property type="project" value="UniProtKB-KW"/>
</dbReference>
<feature type="transmembrane region" description="Helical" evidence="9">
    <location>
        <begin position="122"/>
        <end position="140"/>
    </location>
</feature>
<keyword evidence="3 9" id="KW-0645">Protease</keyword>
<dbReference type="Pfam" id="PF01252">
    <property type="entry name" value="Peptidase_A8"/>
    <property type="match status" value="1"/>
</dbReference>
<sequence length="199" mass="22983">MQEINREQNTEETRDSKDSKEELREETVFHRRSAGSWLMIAVSVAILVALDQFTKYLAVTKLSGEDLRILIDGVLDFVYLENHGAAFSMLQNQQWFFYILTTVFFILAVVVLYRLPQNAKYRPMTISVVVLLSGAAGNFIDRVVNRYVIDFIYVELINFPVFNVADIYVTVGVTILIVLMIFKYKDEDMKVLFRSRKSG</sequence>
<evidence type="ECO:0000256" key="5">
    <source>
        <dbReference type="ARBA" id="ARBA00022750"/>
    </source>
</evidence>
<dbReference type="PRINTS" id="PR00781">
    <property type="entry name" value="LIPOSIGPTASE"/>
</dbReference>
<protein>
    <recommendedName>
        <fullName evidence="9">Lipoprotein signal peptidase</fullName>
        <ecNumber evidence="9">3.4.23.36</ecNumber>
    </recommendedName>
    <alternativeName>
        <fullName evidence="9">Prolipoprotein signal peptidase</fullName>
    </alternativeName>
    <alternativeName>
        <fullName evidence="9">Signal peptidase II</fullName>
        <shortName evidence="9">SPase II</shortName>
    </alternativeName>
</protein>
<evidence type="ECO:0000256" key="10">
    <source>
        <dbReference type="RuleBase" id="RU004181"/>
    </source>
</evidence>
<dbReference type="GO" id="GO:0004190">
    <property type="term" value="F:aspartic-type endopeptidase activity"/>
    <property type="evidence" value="ECO:0007669"/>
    <property type="project" value="UniProtKB-UniRule"/>
</dbReference>
<evidence type="ECO:0000256" key="3">
    <source>
        <dbReference type="ARBA" id="ARBA00022670"/>
    </source>
</evidence>
<reference evidence="12 13" key="1">
    <citation type="submission" date="2010-08" db="EMBL/GenBank/DDBJ databases">
        <authorList>
            <consortium name="US DOE Joint Genome Institute (JGI-PGF)"/>
            <person name="Lucas S."/>
            <person name="Copeland A."/>
            <person name="Lapidus A."/>
            <person name="Cheng J.-F."/>
            <person name="Bruce D."/>
            <person name="Goodwin L."/>
            <person name="Pitluck S."/>
            <person name="Land M.L."/>
            <person name="Hauser L."/>
            <person name="Chang Y.-J."/>
            <person name="Anderson I.J."/>
            <person name="Johnson E."/>
            <person name="Mulhopadhyay B."/>
            <person name="Kyrpides N."/>
            <person name="Woyke T.J."/>
        </authorList>
    </citation>
    <scope>NUCLEOTIDE SEQUENCE [LARGE SCALE GENOMIC DNA]</scope>
    <source>
        <strain evidence="12 13">6</strain>
    </source>
</reference>
<evidence type="ECO:0000256" key="6">
    <source>
        <dbReference type="ARBA" id="ARBA00022801"/>
    </source>
</evidence>
<dbReference type="OrthoDB" id="9810259at2"/>
<comment type="subcellular location">
    <subcellularLocation>
        <location evidence="9">Cell membrane</location>
        <topology evidence="9">Multi-pass membrane protein</topology>
    </subcellularLocation>
</comment>